<organism evidence="5">
    <name type="scientific">Thrips palmi</name>
    <name type="common">Melon thrips</name>
    <dbReference type="NCBI Taxonomy" id="161013"/>
    <lineage>
        <taxon>Eukaryota</taxon>
        <taxon>Metazoa</taxon>
        <taxon>Ecdysozoa</taxon>
        <taxon>Arthropoda</taxon>
        <taxon>Hexapoda</taxon>
        <taxon>Insecta</taxon>
        <taxon>Pterygota</taxon>
        <taxon>Neoptera</taxon>
        <taxon>Paraneoptera</taxon>
        <taxon>Thysanoptera</taxon>
        <taxon>Terebrantia</taxon>
        <taxon>Thripoidea</taxon>
        <taxon>Thripidae</taxon>
        <taxon>Thrips</taxon>
    </lineage>
</organism>
<gene>
    <name evidence="5" type="primary">LOC117644270</name>
</gene>
<proteinExistence type="inferred from homology"/>
<sequence>MSSLTYCASMSRRLVKSSFPALRNFNFQFNKCYSSGTGNSPDSKSDESCKAANLAKKLRAKTPIGKLDELDEGKHPFQEKEPLPPWPNNTNPHTGEVGGPKGPEPTRYGDWERKGRVSDF</sequence>
<reference evidence="5" key="1">
    <citation type="submission" date="2025-08" db="UniProtKB">
        <authorList>
            <consortium name="RefSeq"/>
        </authorList>
    </citation>
    <scope>IDENTIFICATION</scope>
    <source>
        <tissue evidence="5">Total insect</tissue>
    </source>
</reference>
<dbReference type="KEGG" id="tpal:117644270"/>
<dbReference type="PANTHER" id="PTHR28524:SF3">
    <property type="entry name" value="SUCCINATE DEHYDROGENASE ASSEMBLY FACTOR 4, MITOCHONDRIAL"/>
    <property type="match status" value="1"/>
</dbReference>
<dbReference type="Proteomes" id="UP000515158">
    <property type="component" value="Unplaced"/>
</dbReference>
<dbReference type="OrthoDB" id="201362at2759"/>
<comment type="similarity">
    <text evidence="1">Belongs to the SDHAF4 family.</text>
</comment>
<evidence type="ECO:0000256" key="3">
    <source>
        <dbReference type="SAM" id="MobiDB-lite"/>
    </source>
</evidence>
<name>A0A6P8YI50_THRPL</name>
<evidence type="ECO:0000313" key="4">
    <source>
        <dbReference type="Proteomes" id="UP000515158"/>
    </source>
</evidence>
<dbReference type="GO" id="GO:0005739">
    <property type="term" value="C:mitochondrion"/>
    <property type="evidence" value="ECO:0007669"/>
    <property type="project" value="TreeGrafter"/>
</dbReference>
<dbReference type="AlphaFoldDB" id="A0A6P8YI50"/>
<dbReference type="FunCoup" id="A0A6P8YI50">
    <property type="interactions" value="519"/>
</dbReference>
<evidence type="ECO:0000256" key="2">
    <source>
        <dbReference type="ARBA" id="ARBA00022170"/>
    </source>
</evidence>
<accession>A0A6P8YI50</accession>
<dbReference type="PANTHER" id="PTHR28524">
    <property type="entry name" value="SUCCINATE DEHYDROGENASE ASSEMBLY FACTOR 4, MITOCHONDRIAL"/>
    <property type="match status" value="1"/>
</dbReference>
<dbReference type="InterPro" id="IPR012875">
    <property type="entry name" value="SDHF4"/>
</dbReference>
<keyword evidence="4" id="KW-1185">Reference proteome</keyword>
<evidence type="ECO:0000256" key="1">
    <source>
        <dbReference type="ARBA" id="ARBA00005701"/>
    </source>
</evidence>
<feature type="compositionally biased region" description="Basic and acidic residues" evidence="3">
    <location>
        <begin position="66"/>
        <end position="82"/>
    </location>
</feature>
<dbReference type="Pfam" id="PF07896">
    <property type="entry name" value="DUF1674"/>
    <property type="match status" value="1"/>
</dbReference>
<dbReference type="GeneID" id="117644270"/>
<feature type="region of interest" description="Disordered" evidence="3">
    <location>
        <begin position="61"/>
        <end position="120"/>
    </location>
</feature>
<dbReference type="RefSeq" id="XP_034239463.1">
    <property type="nucleotide sequence ID" value="XM_034383572.1"/>
</dbReference>
<dbReference type="InParanoid" id="A0A6P8YI50"/>
<feature type="compositionally biased region" description="Basic and acidic residues" evidence="3">
    <location>
        <begin position="107"/>
        <end position="120"/>
    </location>
</feature>
<evidence type="ECO:0000313" key="5">
    <source>
        <dbReference type="RefSeq" id="XP_034239463.1"/>
    </source>
</evidence>
<protein>
    <recommendedName>
        <fullName evidence="2">Succinate dehydrogenase assembly factor 4, mitochondrial</fullName>
    </recommendedName>
</protein>
<dbReference type="GO" id="GO:0034553">
    <property type="term" value="P:mitochondrial respiratory chain complex II assembly"/>
    <property type="evidence" value="ECO:0007669"/>
    <property type="project" value="TreeGrafter"/>
</dbReference>